<evidence type="ECO:0000313" key="3">
    <source>
        <dbReference type="Proteomes" id="UP000179769"/>
    </source>
</evidence>
<feature type="region of interest" description="Disordered" evidence="1">
    <location>
        <begin position="50"/>
        <end position="86"/>
    </location>
</feature>
<feature type="compositionally biased region" description="Basic and acidic residues" evidence="1">
    <location>
        <begin position="62"/>
        <end position="77"/>
    </location>
</feature>
<dbReference type="AlphaFoldDB" id="A0A1S1PIY3"/>
<feature type="region of interest" description="Disordered" evidence="1">
    <location>
        <begin position="1"/>
        <end position="38"/>
    </location>
</feature>
<sequence>MISRNDERGPLDRDRVRTDQHTGDGADRNHRTPRWAPGIVERERARARLRRMADAAGRPLRTRHDEAEHADRRRAGELARIARVGE</sequence>
<keyword evidence="3" id="KW-1185">Reference proteome</keyword>
<dbReference type="Proteomes" id="UP000179769">
    <property type="component" value="Unassembled WGS sequence"/>
</dbReference>
<comment type="caution">
    <text evidence="2">The sequence shown here is derived from an EMBL/GenBank/DDBJ whole genome shotgun (WGS) entry which is preliminary data.</text>
</comment>
<proteinExistence type="predicted"/>
<dbReference type="EMBL" id="MAXA01000257">
    <property type="protein sequence ID" value="OHV21211.1"/>
    <property type="molecule type" value="Genomic_DNA"/>
</dbReference>
<organism evidence="2 3">
    <name type="scientific">Parafrankia soli</name>
    <dbReference type="NCBI Taxonomy" id="2599596"/>
    <lineage>
        <taxon>Bacteria</taxon>
        <taxon>Bacillati</taxon>
        <taxon>Actinomycetota</taxon>
        <taxon>Actinomycetes</taxon>
        <taxon>Frankiales</taxon>
        <taxon>Frankiaceae</taxon>
        <taxon>Parafrankia</taxon>
    </lineage>
</organism>
<evidence type="ECO:0000313" key="2">
    <source>
        <dbReference type="EMBL" id="OHV21211.1"/>
    </source>
</evidence>
<feature type="compositionally biased region" description="Basic and acidic residues" evidence="1">
    <location>
        <begin position="1"/>
        <end position="30"/>
    </location>
</feature>
<protein>
    <submittedName>
        <fullName evidence="2">Uncharacterized protein</fullName>
    </submittedName>
</protein>
<gene>
    <name evidence="2" type="ORF">BBK14_08010</name>
</gene>
<accession>A0A1S1PIY3</accession>
<evidence type="ECO:0000256" key="1">
    <source>
        <dbReference type="SAM" id="MobiDB-lite"/>
    </source>
</evidence>
<name>A0A1S1PIY3_9ACTN</name>
<reference evidence="3" key="1">
    <citation type="submission" date="2016-07" db="EMBL/GenBank/DDBJ databases">
        <title>Frankia sp. NRRL B-16219 Genome sequencing.</title>
        <authorList>
            <person name="Ghodhbane-Gtari F."/>
            <person name="Swanson E."/>
            <person name="Gueddou A."/>
            <person name="Louati M."/>
            <person name="Nouioui I."/>
            <person name="Hezbri K."/>
            <person name="Abebe-Akele F."/>
            <person name="Simpson S."/>
            <person name="Morris K."/>
            <person name="Thomas K."/>
            <person name="Gtari M."/>
            <person name="Tisa L.S."/>
        </authorList>
    </citation>
    <scope>NUCLEOTIDE SEQUENCE [LARGE SCALE GENOMIC DNA]</scope>
    <source>
        <strain evidence="3">NRRL B-16219</strain>
    </source>
</reference>